<feature type="disulfide bond" evidence="3">
    <location>
        <begin position="82"/>
        <end position="91"/>
    </location>
</feature>
<feature type="disulfide bond" evidence="3">
    <location>
        <begin position="151"/>
        <end position="234"/>
    </location>
</feature>
<organism evidence="5 6">
    <name type="scientific">Rhynchospora pubera</name>
    <dbReference type="NCBI Taxonomy" id="906938"/>
    <lineage>
        <taxon>Eukaryota</taxon>
        <taxon>Viridiplantae</taxon>
        <taxon>Streptophyta</taxon>
        <taxon>Embryophyta</taxon>
        <taxon>Tracheophyta</taxon>
        <taxon>Spermatophyta</taxon>
        <taxon>Magnoliopsida</taxon>
        <taxon>Liliopsida</taxon>
        <taxon>Poales</taxon>
        <taxon>Cyperaceae</taxon>
        <taxon>Cyperoideae</taxon>
        <taxon>Rhynchosporeae</taxon>
        <taxon>Rhynchospora</taxon>
    </lineage>
</organism>
<dbReference type="EMBL" id="JAMFTS010000004">
    <property type="protein sequence ID" value="KAJ4767540.1"/>
    <property type="molecule type" value="Genomic_DNA"/>
</dbReference>
<feature type="disulfide bond" evidence="3">
    <location>
        <begin position="184"/>
        <end position="193"/>
    </location>
</feature>
<keyword evidence="2 3" id="KW-1015">Disulfide bond</keyword>
<dbReference type="AlphaFoldDB" id="A0AAV8DF42"/>
<comment type="similarity">
    <text evidence="1">Belongs to the thaumatin family.</text>
</comment>
<feature type="disulfide bond" evidence="3">
    <location>
        <begin position="156"/>
        <end position="217"/>
    </location>
</feature>
<gene>
    <name evidence="5" type="ORF">LUZ62_077915</name>
</gene>
<reference evidence="5" key="1">
    <citation type="submission" date="2022-08" db="EMBL/GenBank/DDBJ databases">
        <authorList>
            <person name="Marques A."/>
        </authorList>
    </citation>
    <scope>NUCLEOTIDE SEQUENCE</scope>
    <source>
        <strain evidence="5">RhyPub2mFocal</strain>
        <tissue evidence="5">Leaves</tissue>
    </source>
</reference>
<sequence>MYLTTFSPLLAFFLFFTGAIGDAQMFTFLVRNKCSFPVWPAIAPNFGNPVLADGGFLLEPGQVKQVKAPPKWNGRFWGRTGCNFECAKSGCLTGDCQGLLSCNGSIGVPPATLVEVSLSEDQSKPSFYDVSLVDGYNLPISVVTKPYNSNCNIGGCKQSINNACPKELQVTDATGSVIACKSACLAFNLDLFCCRNHYGTPETCKESMYSKLFKEACPSYFSYAFDSPSPLVNCCSNYYVITFCPSKWGTWTNFTLKMNSSKQI</sequence>
<evidence type="ECO:0008006" key="7">
    <source>
        <dbReference type="Google" id="ProtNLM"/>
    </source>
</evidence>
<evidence type="ECO:0000313" key="5">
    <source>
        <dbReference type="EMBL" id="KAJ4767540.1"/>
    </source>
</evidence>
<dbReference type="Pfam" id="PF00314">
    <property type="entry name" value="Thaumatin"/>
    <property type="match status" value="1"/>
</dbReference>
<evidence type="ECO:0000313" key="6">
    <source>
        <dbReference type="Proteomes" id="UP001140206"/>
    </source>
</evidence>
<dbReference type="SMART" id="SM00205">
    <property type="entry name" value="THN"/>
    <property type="match status" value="1"/>
</dbReference>
<evidence type="ECO:0000256" key="3">
    <source>
        <dbReference type="PIRSR" id="PIRSR002703-1"/>
    </source>
</evidence>
<feature type="disulfide bond" evidence="3">
    <location>
        <begin position="194"/>
        <end position="204"/>
    </location>
</feature>
<keyword evidence="6" id="KW-1185">Reference proteome</keyword>
<dbReference type="CDD" id="cd09218">
    <property type="entry name" value="TLP-PA"/>
    <property type="match status" value="1"/>
</dbReference>
<feature type="disulfide bond" evidence="3">
    <location>
        <begin position="164"/>
        <end position="180"/>
    </location>
</feature>
<dbReference type="Gene3D" id="2.60.110.10">
    <property type="entry name" value="Thaumatin"/>
    <property type="match status" value="1"/>
</dbReference>
<feature type="signal peptide" evidence="4">
    <location>
        <begin position="1"/>
        <end position="21"/>
    </location>
</feature>
<feature type="disulfide bond" evidence="3">
    <location>
        <begin position="34"/>
        <end position="244"/>
    </location>
</feature>
<comment type="caution">
    <text evidence="5">The sequence shown here is derived from an EMBL/GenBank/DDBJ whole genome shotgun (WGS) entry which is preliminary data.</text>
</comment>
<feature type="chain" id="PRO_5043429004" description="Thaumatin-like protein" evidence="4">
    <location>
        <begin position="22"/>
        <end position="264"/>
    </location>
</feature>
<evidence type="ECO:0000256" key="2">
    <source>
        <dbReference type="ARBA" id="ARBA00023157"/>
    </source>
</evidence>
<evidence type="ECO:0000256" key="1">
    <source>
        <dbReference type="ARBA" id="ARBA00010607"/>
    </source>
</evidence>
<dbReference type="InterPro" id="IPR001938">
    <property type="entry name" value="Thaumatin"/>
</dbReference>
<dbReference type="InterPro" id="IPR037176">
    <property type="entry name" value="Osmotin/thaumatin-like_sf"/>
</dbReference>
<keyword evidence="4" id="KW-0732">Signal</keyword>
<dbReference type="PANTHER" id="PTHR31048">
    <property type="entry name" value="OS03G0233200 PROTEIN"/>
    <property type="match status" value="1"/>
</dbReference>
<accession>A0AAV8DF42</accession>
<dbReference type="PIRSF" id="PIRSF002703">
    <property type="entry name" value="Thaumatin"/>
    <property type="match status" value="1"/>
</dbReference>
<dbReference type="SUPFAM" id="SSF49870">
    <property type="entry name" value="Osmotin, thaumatin-like protein"/>
    <property type="match status" value="1"/>
</dbReference>
<feature type="disulfide bond" evidence="3">
    <location>
        <begin position="96"/>
        <end position="102"/>
    </location>
</feature>
<dbReference type="Proteomes" id="UP001140206">
    <property type="component" value="Chromosome 4"/>
</dbReference>
<name>A0AAV8DF42_9POAL</name>
<protein>
    <recommendedName>
        <fullName evidence="7">Thaumatin-like protein</fullName>
    </recommendedName>
</protein>
<dbReference type="PRINTS" id="PR00347">
    <property type="entry name" value="THAUMATIN"/>
</dbReference>
<dbReference type="PROSITE" id="PS51367">
    <property type="entry name" value="THAUMATIN_2"/>
    <property type="match status" value="1"/>
</dbReference>
<proteinExistence type="inferred from homology"/>
<dbReference type="FunFam" id="2.60.110.10:FF:000002">
    <property type="entry name" value="Thaumatin-like protein 1a"/>
    <property type="match status" value="1"/>
</dbReference>
<evidence type="ECO:0000256" key="4">
    <source>
        <dbReference type="SAM" id="SignalP"/>
    </source>
</evidence>